<name>A0A7Z6ZUK6_9GAMM</name>
<accession>A0A7Z6ZUK6</accession>
<proteinExistence type="predicted"/>
<keyword evidence="2" id="KW-1185">Reference proteome</keyword>
<dbReference type="EMBL" id="PIPR01000001">
    <property type="protein sequence ID" value="RUO41653.1"/>
    <property type="molecule type" value="Genomic_DNA"/>
</dbReference>
<evidence type="ECO:0000313" key="1">
    <source>
        <dbReference type="EMBL" id="RUO41653.1"/>
    </source>
</evidence>
<dbReference type="Proteomes" id="UP000287766">
    <property type="component" value="Unassembled WGS sequence"/>
</dbReference>
<protein>
    <recommendedName>
        <fullName evidence="3">General secretion pathway protein GspK</fullName>
    </recommendedName>
</protein>
<evidence type="ECO:0000313" key="2">
    <source>
        <dbReference type="Proteomes" id="UP000287766"/>
    </source>
</evidence>
<gene>
    <name evidence="1" type="ORF">CWE22_05715</name>
</gene>
<sequence length="291" mass="32588">MALFQVLLIVAIMAILLLIIVANSNSAVSQTQRLQEQTEQRLALYSAQNYIDQQLLTSNWGMVDETNEQRVLPKLNFYGYPLAIPLPERASYAALGDSVELRLQNLDSLLSINNPSSELAEVLEIRGISSARAQLLVTNLQNFLQRENGIHLQTIWDLQQIPEWTRADIELMSDVLTARGGIPNYAHAPDALLPVLLRSGLAASISAMRASGTYDQSRYSNLTNEFGDAVVSLFPGSEQRVTISDPLSGLTSQRDMNYDTYGLTPLTRYYGTVQRRLDTERYSDEWNDNDN</sequence>
<dbReference type="AlphaFoldDB" id="A0A7Z6ZUK6"/>
<evidence type="ECO:0008006" key="3">
    <source>
        <dbReference type="Google" id="ProtNLM"/>
    </source>
</evidence>
<comment type="caution">
    <text evidence="1">The sequence shown here is derived from an EMBL/GenBank/DDBJ whole genome shotgun (WGS) entry which is preliminary data.</text>
</comment>
<reference evidence="2" key="1">
    <citation type="journal article" date="2018" name="Front. Microbiol.">
        <title>Genome-Based Analysis Reveals the Taxonomy and Diversity of the Family Idiomarinaceae.</title>
        <authorList>
            <person name="Liu Y."/>
            <person name="Lai Q."/>
            <person name="Shao Z."/>
        </authorList>
    </citation>
    <scope>NUCLEOTIDE SEQUENCE [LARGE SCALE GENOMIC DNA]</scope>
    <source>
        <strain evidence="2">KYW314</strain>
    </source>
</reference>
<organism evidence="1 2">
    <name type="scientific">Pseudidiomarina aestuarii</name>
    <dbReference type="NCBI Taxonomy" id="624146"/>
    <lineage>
        <taxon>Bacteria</taxon>
        <taxon>Pseudomonadati</taxon>
        <taxon>Pseudomonadota</taxon>
        <taxon>Gammaproteobacteria</taxon>
        <taxon>Alteromonadales</taxon>
        <taxon>Idiomarinaceae</taxon>
        <taxon>Pseudidiomarina</taxon>
    </lineage>
</organism>